<dbReference type="Proteomes" id="UP001212997">
    <property type="component" value="Unassembled WGS sequence"/>
</dbReference>
<name>A0AAD5V3T7_9APHY</name>
<feature type="region of interest" description="Disordered" evidence="1">
    <location>
        <begin position="1"/>
        <end position="58"/>
    </location>
</feature>
<sequence length="115" mass="12370">MHGFLDDSEAPQRKHCTSFALAASVPPQRTPSTSPPAPLATSKCTPVSPLSGEPPTQRRLGMRARAIDYLPSPSPGLLSLDPVRERCQGYVLLDTWNSKSGYHVLMSPSSSSSSY</sequence>
<keyword evidence="3" id="KW-1185">Reference proteome</keyword>
<protein>
    <submittedName>
        <fullName evidence="2">Uncharacterized protein</fullName>
    </submittedName>
</protein>
<accession>A0AAD5V3T7</accession>
<evidence type="ECO:0000313" key="2">
    <source>
        <dbReference type="EMBL" id="KAJ3481670.1"/>
    </source>
</evidence>
<dbReference type="EMBL" id="JANAWD010000310">
    <property type="protein sequence ID" value="KAJ3481670.1"/>
    <property type="molecule type" value="Genomic_DNA"/>
</dbReference>
<organism evidence="2 3">
    <name type="scientific">Meripilus lineatus</name>
    <dbReference type="NCBI Taxonomy" id="2056292"/>
    <lineage>
        <taxon>Eukaryota</taxon>
        <taxon>Fungi</taxon>
        <taxon>Dikarya</taxon>
        <taxon>Basidiomycota</taxon>
        <taxon>Agaricomycotina</taxon>
        <taxon>Agaricomycetes</taxon>
        <taxon>Polyporales</taxon>
        <taxon>Meripilaceae</taxon>
        <taxon>Meripilus</taxon>
    </lineage>
</organism>
<evidence type="ECO:0000313" key="3">
    <source>
        <dbReference type="Proteomes" id="UP001212997"/>
    </source>
</evidence>
<dbReference type="AlphaFoldDB" id="A0AAD5V3T7"/>
<comment type="caution">
    <text evidence="2">The sequence shown here is derived from an EMBL/GenBank/DDBJ whole genome shotgun (WGS) entry which is preliminary data.</text>
</comment>
<reference evidence="2" key="1">
    <citation type="submission" date="2022-07" db="EMBL/GenBank/DDBJ databases">
        <title>Genome Sequence of Physisporinus lineatus.</title>
        <authorList>
            <person name="Buettner E."/>
        </authorList>
    </citation>
    <scope>NUCLEOTIDE SEQUENCE</scope>
    <source>
        <strain evidence="2">VT162</strain>
    </source>
</reference>
<proteinExistence type="predicted"/>
<gene>
    <name evidence="2" type="ORF">NLI96_g7512</name>
</gene>
<evidence type="ECO:0000256" key="1">
    <source>
        <dbReference type="SAM" id="MobiDB-lite"/>
    </source>
</evidence>